<evidence type="ECO:0000313" key="3">
    <source>
        <dbReference type="Proteomes" id="UP000290289"/>
    </source>
</evidence>
<protein>
    <recommendedName>
        <fullName evidence="1">RNase H type-1 domain-containing protein</fullName>
    </recommendedName>
</protein>
<gene>
    <name evidence="2" type="ORF">DVH24_007952</name>
</gene>
<accession>A0A498JPD1</accession>
<dbReference type="GO" id="GO:0003676">
    <property type="term" value="F:nucleic acid binding"/>
    <property type="evidence" value="ECO:0007669"/>
    <property type="project" value="InterPro"/>
</dbReference>
<evidence type="ECO:0000259" key="1">
    <source>
        <dbReference type="Pfam" id="PF13456"/>
    </source>
</evidence>
<dbReference type="Proteomes" id="UP000290289">
    <property type="component" value="Chromosome 6"/>
</dbReference>
<dbReference type="InterPro" id="IPR044730">
    <property type="entry name" value="RNase_H-like_dom_plant"/>
</dbReference>
<dbReference type="AlphaFoldDB" id="A0A498JPD1"/>
<reference evidence="2 3" key="1">
    <citation type="submission" date="2018-10" db="EMBL/GenBank/DDBJ databases">
        <title>A high-quality apple genome assembly.</title>
        <authorList>
            <person name="Hu J."/>
        </authorList>
    </citation>
    <scope>NUCLEOTIDE SEQUENCE [LARGE SCALE GENOMIC DNA]</scope>
    <source>
        <strain evidence="3">cv. HFTH1</strain>
        <tissue evidence="2">Young leaf</tissue>
    </source>
</reference>
<proteinExistence type="predicted"/>
<dbReference type="EMBL" id="RDQH01000332">
    <property type="protein sequence ID" value="RXH95452.1"/>
    <property type="molecule type" value="Genomic_DNA"/>
</dbReference>
<comment type="caution">
    <text evidence="2">The sequence shown here is derived from an EMBL/GenBank/DDBJ whole genome shotgun (WGS) entry which is preliminary data.</text>
</comment>
<organism evidence="2 3">
    <name type="scientific">Malus domestica</name>
    <name type="common">Apple</name>
    <name type="synonym">Pyrus malus</name>
    <dbReference type="NCBI Taxonomy" id="3750"/>
    <lineage>
        <taxon>Eukaryota</taxon>
        <taxon>Viridiplantae</taxon>
        <taxon>Streptophyta</taxon>
        <taxon>Embryophyta</taxon>
        <taxon>Tracheophyta</taxon>
        <taxon>Spermatophyta</taxon>
        <taxon>Magnoliopsida</taxon>
        <taxon>eudicotyledons</taxon>
        <taxon>Gunneridae</taxon>
        <taxon>Pentapetalae</taxon>
        <taxon>rosids</taxon>
        <taxon>fabids</taxon>
        <taxon>Rosales</taxon>
        <taxon>Rosaceae</taxon>
        <taxon>Amygdaloideae</taxon>
        <taxon>Maleae</taxon>
        <taxon>Malus</taxon>
    </lineage>
</organism>
<dbReference type="CDD" id="cd06222">
    <property type="entry name" value="RNase_H_like"/>
    <property type="match status" value="1"/>
</dbReference>
<feature type="domain" description="RNase H type-1" evidence="1">
    <location>
        <begin position="31"/>
        <end position="142"/>
    </location>
</feature>
<dbReference type="InterPro" id="IPR002156">
    <property type="entry name" value="RNaseH_domain"/>
</dbReference>
<dbReference type="PANTHER" id="PTHR47074:SF11">
    <property type="entry name" value="REVERSE TRANSCRIPTASE-LIKE PROTEIN"/>
    <property type="match status" value="1"/>
</dbReference>
<name>A0A498JPD1_MALDO</name>
<keyword evidence="3" id="KW-1185">Reference proteome</keyword>
<dbReference type="InterPro" id="IPR052929">
    <property type="entry name" value="RNase_H-like_EbsB-rel"/>
</dbReference>
<dbReference type="Pfam" id="PF13456">
    <property type="entry name" value="RVT_3"/>
    <property type="match status" value="1"/>
</dbReference>
<dbReference type="InterPro" id="IPR012337">
    <property type="entry name" value="RNaseH-like_sf"/>
</dbReference>
<dbReference type="Gene3D" id="3.30.420.10">
    <property type="entry name" value="Ribonuclease H-like superfamily/Ribonuclease H"/>
    <property type="match status" value="1"/>
</dbReference>
<sequence>MVVVENVGDWSPALGLGSQECMGGGKTGSLVKGSLRHGASSAWVGLVIRDSSRRCLEVKRMKVLASSAAMAESLVVLEGCLLAKGLNFPRVVIESDSNWLLRLFFELRLGTLPNLRLYLAFQACSWSFIPRSANCAADFVAKNFTSEMCNFVWAYRPTSSLVRILNKDGLPCPPSS</sequence>
<evidence type="ECO:0000313" key="2">
    <source>
        <dbReference type="EMBL" id="RXH95452.1"/>
    </source>
</evidence>
<dbReference type="InterPro" id="IPR036397">
    <property type="entry name" value="RNaseH_sf"/>
</dbReference>
<dbReference type="PANTHER" id="PTHR47074">
    <property type="entry name" value="BNAC02G40300D PROTEIN"/>
    <property type="match status" value="1"/>
</dbReference>
<dbReference type="GO" id="GO:0004523">
    <property type="term" value="F:RNA-DNA hybrid ribonuclease activity"/>
    <property type="evidence" value="ECO:0007669"/>
    <property type="project" value="InterPro"/>
</dbReference>
<dbReference type="SUPFAM" id="SSF53098">
    <property type="entry name" value="Ribonuclease H-like"/>
    <property type="match status" value="1"/>
</dbReference>